<dbReference type="Proteomes" id="UP000423131">
    <property type="component" value="Unassembled WGS sequence"/>
</dbReference>
<evidence type="ECO:0000259" key="7">
    <source>
        <dbReference type="PROSITE" id="PS51736"/>
    </source>
</evidence>
<dbReference type="InterPro" id="IPR036162">
    <property type="entry name" value="Resolvase-like_N_sf"/>
</dbReference>
<keyword evidence="3" id="KW-0238">DNA-binding</keyword>
<dbReference type="EMBL" id="AACKDQ010000046">
    <property type="protein sequence ID" value="EAK9318324.1"/>
    <property type="molecule type" value="Genomic_DNA"/>
</dbReference>
<dbReference type="SUPFAM" id="SSF53041">
    <property type="entry name" value="Resolvase-like"/>
    <property type="match status" value="1"/>
</dbReference>
<evidence type="ECO:0000256" key="2">
    <source>
        <dbReference type="ARBA" id="ARBA00022908"/>
    </source>
</evidence>
<evidence type="ECO:0000313" key="16">
    <source>
        <dbReference type="Proteomes" id="UP000423131"/>
    </source>
</evidence>
<dbReference type="PANTHER" id="PTHR30461:SF26">
    <property type="entry name" value="RESOLVASE HOMOLOG YNEB"/>
    <property type="match status" value="1"/>
</dbReference>
<dbReference type="GO" id="GO:0003677">
    <property type="term" value="F:DNA binding"/>
    <property type="evidence" value="ECO:0007669"/>
    <property type="project" value="UniProtKB-KW"/>
</dbReference>
<dbReference type="PANTHER" id="PTHR30461">
    <property type="entry name" value="DNA-INVERTASE FROM LAMBDOID PROPHAGE"/>
    <property type="match status" value="1"/>
</dbReference>
<gene>
    <name evidence="10" type="ORF">BW786_14950</name>
    <name evidence="9" type="ORF">FA835_14605</name>
    <name evidence="11" type="ORF">FLR03_15915</name>
    <name evidence="12" type="ORF">FNX40_15685</name>
    <name evidence="8" type="ORF">UI29_15780</name>
</gene>
<proteinExistence type="inferred from homology"/>
<dbReference type="InterPro" id="IPR006119">
    <property type="entry name" value="Resolv_N"/>
</dbReference>
<dbReference type="SMART" id="SM00857">
    <property type="entry name" value="Resolvase"/>
    <property type="match status" value="1"/>
</dbReference>
<evidence type="ECO:0000313" key="8">
    <source>
        <dbReference type="EMBL" id="EAD3794214.1"/>
    </source>
</evidence>
<dbReference type="Proteomes" id="UP000410967">
    <property type="component" value="Unassembled WGS sequence"/>
</dbReference>
<dbReference type="EMBL" id="AAHZFN010000047">
    <property type="protein sequence ID" value="ECB9475154.1"/>
    <property type="molecule type" value="Genomic_DNA"/>
</dbReference>
<evidence type="ECO:0000313" key="11">
    <source>
        <dbReference type="EMBL" id="ECB9475154.1"/>
    </source>
</evidence>
<dbReference type="EMBL" id="AAAMZD010000015">
    <property type="protein sequence ID" value="EAD3794214.1"/>
    <property type="molecule type" value="Genomic_DNA"/>
</dbReference>
<dbReference type="InterPro" id="IPR050639">
    <property type="entry name" value="SSR_resolvase"/>
</dbReference>
<evidence type="ECO:0000256" key="4">
    <source>
        <dbReference type="ARBA" id="ARBA00023172"/>
    </source>
</evidence>
<accession>A0A5L6GT35</accession>
<reference evidence="9 15" key="1">
    <citation type="submission" date="2019-04" db="EMBL/GenBank/DDBJ databases">
        <authorList>
            <consortium name="GenomeTrakr network: Whole genome sequencing for foodborne pathogen traceback"/>
        </authorList>
    </citation>
    <scope>NUCLEOTIDE SEQUENCE [LARGE SCALE GENOMIC DNA]</scope>
    <source>
        <strain evidence="9 15">PHLUSALM00088</strain>
    </source>
</reference>
<evidence type="ECO:0000313" key="10">
    <source>
        <dbReference type="EMBL" id="EAK9659748.1"/>
    </source>
</evidence>
<dbReference type="RefSeq" id="WP_031645005.1">
    <property type="nucleotide sequence ID" value="NZ_CP014251.1"/>
</dbReference>
<evidence type="ECO:0000256" key="5">
    <source>
        <dbReference type="PIRSR" id="PIRSR606118-50"/>
    </source>
</evidence>
<keyword evidence="4" id="KW-0233">DNA recombination</keyword>
<dbReference type="EMBL" id="AAIAJJ010000017">
    <property type="protein sequence ID" value="ECC1558234.1"/>
    <property type="molecule type" value="Genomic_DNA"/>
</dbReference>
<dbReference type="PROSITE" id="PS00398">
    <property type="entry name" value="RECOMBINASES_2"/>
    <property type="match status" value="1"/>
</dbReference>
<reference evidence="10" key="2">
    <citation type="submission" date="2019-05" db="EMBL/GenBank/DDBJ databases">
        <authorList>
            <consortium name="GenomeTrakr: Next Generation Sequencing Network for Food Pathogen Tracability"/>
        </authorList>
    </citation>
    <scope>NUCLEOTIDE SEQUENCE</scope>
    <source>
        <strain evidence="11 16">FDA00014336</strain>
        <strain evidence="12 14">FDA00014370</strain>
        <strain evidence="10">MOD1-LS1162</strain>
        <strain evidence="8 13">VA-WGS-00405</strain>
    </source>
</reference>
<dbReference type="Proteomes" id="UP000345329">
    <property type="component" value="Unassembled WGS sequence"/>
</dbReference>
<sequence>MSKIGYIRVSTFEQKIDRQLEQLEICDKVFVDKISGGTINRPELVAMLDYIREGDIVVCTELDRLGRNNKDLTNIMNQIQQKGATLEVLNLPQLNGIQDENLRRLLNNLIMELYKYQAESERARIKERQRQGIQLAKEKGKYKGRKKKFTKDDPKLKLAIDLYLQQDGFNKYKYTLVDIEKSTGISRRTLSRYLKELEIARTPK</sequence>
<dbReference type="Gene3D" id="3.40.50.1390">
    <property type="entry name" value="Resolvase, N-terminal catalytic domain"/>
    <property type="match status" value="1"/>
</dbReference>
<dbReference type="AlphaFoldDB" id="A0A5L6GT35"/>
<comment type="caution">
    <text evidence="10">The sequence shown here is derived from an EMBL/GenBank/DDBJ whole genome shotgun (WGS) entry which is preliminary data.</text>
</comment>
<feature type="active site" description="O-(5'-phospho-DNA)-serine intermediate" evidence="5 6">
    <location>
        <position position="10"/>
    </location>
</feature>
<dbReference type="GO" id="GO:0000150">
    <property type="term" value="F:DNA strand exchange activity"/>
    <property type="evidence" value="ECO:0007669"/>
    <property type="project" value="InterPro"/>
</dbReference>
<dbReference type="Proteomes" id="UP000389283">
    <property type="component" value="Unassembled WGS sequence"/>
</dbReference>
<evidence type="ECO:0000313" key="15">
    <source>
        <dbReference type="Proteomes" id="UP000410967"/>
    </source>
</evidence>
<comment type="similarity">
    <text evidence="1">Belongs to the site-specific recombinase resolvase family.</text>
</comment>
<evidence type="ECO:0000313" key="9">
    <source>
        <dbReference type="EMBL" id="EAK9318324.1"/>
    </source>
</evidence>
<protein>
    <submittedName>
        <fullName evidence="10">Recombinase family protein</fullName>
    </submittedName>
</protein>
<dbReference type="PROSITE" id="PS00397">
    <property type="entry name" value="RECOMBINASES_1"/>
    <property type="match status" value="1"/>
</dbReference>
<dbReference type="InterPro" id="IPR006118">
    <property type="entry name" value="Recombinase_CS"/>
</dbReference>
<evidence type="ECO:0000313" key="14">
    <source>
        <dbReference type="Proteomes" id="UP000389283"/>
    </source>
</evidence>
<keyword evidence="2" id="KW-0229">DNA integration</keyword>
<organism evidence="10">
    <name type="scientific">Listeria monocytogenes</name>
    <dbReference type="NCBI Taxonomy" id="1639"/>
    <lineage>
        <taxon>Bacteria</taxon>
        <taxon>Bacillati</taxon>
        <taxon>Bacillota</taxon>
        <taxon>Bacilli</taxon>
        <taxon>Bacillales</taxon>
        <taxon>Listeriaceae</taxon>
        <taxon>Listeria</taxon>
    </lineage>
</organism>
<evidence type="ECO:0000256" key="1">
    <source>
        <dbReference type="ARBA" id="ARBA00009913"/>
    </source>
</evidence>
<evidence type="ECO:0000256" key="3">
    <source>
        <dbReference type="ARBA" id="ARBA00023125"/>
    </source>
</evidence>
<evidence type="ECO:0000313" key="12">
    <source>
        <dbReference type="EMBL" id="ECC1558234.1"/>
    </source>
</evidence>
<feature type="domain" description="Resolvase/invertase-type recombinase catalytic" evidence="7">
    <location>
        <begin position="2"/>
        <end position="140"/>
    </location>
</feature>
<evidence type="ECO:0000313" key="13">
    <source>
        <dbReference type="Proteomes" id="UP000345329"/>
    </source>
</evidence>
<dbReference type="Pfam" id="PF00239">
    <property type="entry name" value="Resolvase"/>
    <property type="match status" value="1"/>
</dbReference>
<name>A0A5L6GT35_LISMN</name>
<dbReference type="EMBL" id="AACKIA010000014">
    <property type="protein sequence ID" value="EAK9659748.1"/>
    <property type="molecule type" value="Genomic_DNA"/>
</dbReference>
<dbReference type="PROSITE" id="PS51736">
    <property type="entry name" value="RECOMBINASES_3"/>
    <property type="match status" value="1"/>
</dbReference>
<evidence type="ECO:0000256" key="6">
    <source>
        <dbReference type="PROSITE-ProRule" id="PRU10137"/>
    </source>
</evidence>
<dbReference type="CDD" id="cd03768">
    <property type="entry name" value="SR_ResInv"/>
    <property type="match status" value="1"/>
</dbReference>
<dbReference type="GO" id="GO:0015074">
    <property type="term" value="P:DNA integration"/>
    <property type="evidence" value="ECO:0007669"/>
    <property type="project" value="UniProtKB-KW"/>
</dbReference>